<evidence type="ECO:0000313" key="3">
    <source>
        <dbReference type="Proteomes" id="UP000664357"/>
    </source>
</evidence>
<keyword evidence="3" id="KW-1185">Reference proteome</keyword>
<keyword evidence="1" id="KW-0472">Membrane</keyword>
<comment type="caution">
    <text evidence="2">The sequence shown here is derived from an EMBL/GenBank/DDBJ whole genome shotgun (WGS) entry which is preliminary data.</text>
</comment>
<dbReference type="EMBL" id="JAFREL020000001">
    <property type="protein sequence ID" value="MEO1769033.1"/>
    <property type="molecule type" value="Genomic_DNA"/>
</dbReference>
<keyword evidence="1" id="KW-0812">Transmembrane</keyword>
<dbReference type="Proteomes" id="UP000664357">
    <property type="component" value="Unassembled WGS sequence"/>
</dbReference>
<feature type="transmembrane region" description="Helical" evidence="1">
    <location>
        <begin position="63"/>
        <end position="84"/>
    </location>
</feature>
<protein>
    <submittedName>
        <fullName evidence="2">Uncharacterized protein</fullName>
    </submittedName>
</protein>
<name>A0ABV0EMT8_9ENTE</name>
<proteinExistence type="predicted"/>
<reference evidence="2 3" key="2">
    <citation type="submission" date="2024-02" db="EMBL/GenBank/DDBJ databases">
        <title>The Genome Sequence of Enterococcus sp. DIV0159.</title>
        <authorList>
            <person name="Earl A."/>
            <person name="Manson A."/>
            <person name="Gilmore M."/>
            <person name="Sanders J."/>
            <person name="Shea T."/>
            <person name="Howe W."/>
            <person name="Livny J."/>
            <person name="Cuomo C."/>
            <person name="Neafsey D."/>
            <person name="Birren B."/>
        </authorList>
    </citation>
    <scope>NUCLEOTIDE SEQUENCE [LARGE SCALE GENOMIC DNA]</scope>
    <source>
        <strain evidence="2 3">665A</strain>
    </source>
</reference>
<feature type="transmembrane region" description="Helical" evidence="1">
    <location>
        <begin position="28"/>
        <end position="51"/>
    </location>
</feature>
<evidence type="ECO:0000256" key="1">
    <source>
        <dbReference type="SAM" id="Phobius"/>
    </source>
</evidence>
<reference evidence="2 3" key="1">
    <citation type="submission" date="2021-03" db="EMBL/GenBank/DDBJ databases">
        <authorList>
            <person name="Gilmore M.S."/>
            <person name="Schwartzman J."/>
            <person name="Van Tyne D."/>
            <person name="Martin M."/>
            <person name="Earl A.M."/>
            <person name="Manson A.L."/>
            <person name="Straub T."/>
            <person name="Salamzade R."/>
            <person name="Saavedra J."/>
            <person name="Lebreton F."/>
            <person name="Prichula J."/>
            <person name="Schaufler K."/>
            <person name="Gaca A."/>
            <person name="Sgardioli B."/>
            <person name="Wagenaar J."/>
            <person name="Strong T."/>
        </authorList>
    </citation>
    <scope>NUCLEOTIDE SEQUENCE [LARGE SCALE GENOMIC DNA]</scope>
    <source>
        <strain evidence="2 3">665A</strain>
    </source>
</reference>
<accession>A0ABV0EMT8</accession>
<evidence type="ECO:0000313" key="2">
    <source>
        <dbReference type="EMBL" id="MEO1769033.1"/>
    </source>
</evidence>
<keyword evidence="1" id="KW-1133">Transmembrane helix</keyword>
<organism evidence="2 3">
    <name type="scientific">Candidatus Enterococcus ferrettii</name>
    <dbReference type="NCBI Taxonomy" id="2815324"/>
    <lineage>
        <taxon>Bacteria</taxon>
        <taxon>Bacillati</taxon>
        <taxon>Bacillota</taxon>
        <taxon>Bacilli</taxon>
        <taxon>Lactobacillales</taxon>
        <taxon>Enterococcaceae</taxon>
        <taxon>Enterococcus</taxon>
    </lineage>
</organism>
<gene>
    <name evidence="2" type="ORF">JZO67_000972</name>
</gene>
<sequence>MITYEDAIKDLNSSIFRMKKHESIRKRFLQLTRLSTLLFILLVSIYSLYLIKVKGFSFFNYGLAWWIAIFLLVLGWVGELVLVLRGTRMYKEYLVKIQHLSDVIYETYGETNLHEIPPFLSTPEQTRNPEFLHLFEYVFWDFAKEIQEDYLKRINIYCFSIDTIHGLSDFLDTKDISQRIGVKVAQKYNAVYYDSISLGQDEDDFLQDCIVIYTTKK</sequence>